<proteinExistence type="predicted"/>
<dbReference type="EMBL" id="JACVFC010000001">
    <property type="protein sequence ID" value="MBC9929101.1"/>
    <property type="molecule type" value="Genomic_DNA"/>
</dbReference>
<gene>
    <name evidence="2" type="ORF">ICL07_01875</name>
</gene>
<name>A0ABR7TFH9_9BACT</name>
<evidence type="ECO:0000313" key="3">
    <source>
        <dbReference type="Proteomes" id="UP000659124"/>
    </source>
</evidence>
<dbReference type="InterPro" id="IPR045391">
    <property type="entry name" value="DUF6520"/>
</dbReference>
<feature type="signal peptide" evidence="1">
    <location>
        <begin position="1"/>
        <end position="22"/>
    </location>
</feature>
<dbReference type="RefSeq" id="WP_188086251.1">
    <property type="nucleotide sequence ID" value="NZ_JACVFC010000001.1"/>
</dbReference>
<comment type="caution">
    <text evidence="2">The sequence shown here is derived from an EMBL/GenBank/DDBJ whole genome shotgun (WGS) entry which is preliminary data.</text>
</comment>
<evidence type="ECO:0000256" key="1">
    <source>
        <dbReference type="SAM" id="SignalP"/>
    </source>
</evidence>
<dbReference type="Pfam" id="PF20130">
    <property type="entry name" value="DUF6520"/>
    <property type="match status" value="1"/>
</dbReference>
<feature type="chain" id="PRO_5046029318" evidence="1">
    <location>
        <begin position="23"/>
        <end position="81"/>
    </location>
</feature>
<keyword evidence="3" id="KW-1185">Reference proteome</keyword>
<reference evidence="2 3" key="1">
    <citation type="submission" date="2020-09" db="EMBL/GenBank/DDBJ databases">
        <title>Genome sequences of type strains of Chitinophaga qingshengii and Chitinophaga varians.</title>
        <authorList>
            <person name="Kittiwongwattana C."/>
        </authorList>
    </citation>
    <scope>NUCLEOTIDE SEQUENCE [LARGE SCALE GENOMIC DNA]</scope>
    <source>
        <strain evidence="2 3">JCM 30026</strain>
    </source>
</reference>
<sequence length="81" mass="8408">MKKIKIAFAALTAIIGIGGAYATTADSVNRVGTIYRWHTVGGKVTFSGTTVAARVNCPAPSGVTCLYGTALNKPTAFVYKP</sequence>
<protein>
    <submittedName>
        <fullName evidence="2">Uncharacterized protein</fullName>
    </submittedName>
</protein>
<accession>A0ABR7TFH9</accession>
<keyword evidence="1" id="KW-0732">Signal</keyword>
<evidence type="ECO:0000313" key="2">
    <source>
        <dbReference type="EMBL" id="MBC9929101.1"/>
    </source>
</evidence>
<organism evidence="2 3">
    <name type="scientific">Chitinophaga qingshengii</name>
    <dbReference type="NCBI Taxonomy" id="1569794"/>
    <lineage>
        <taxon>Bacteria</taxon>
        <taxon>Pseudomonadati</taxon>
        <taxon>Bacteroidota</taxon>
        <taxon>Chitinophagia</taxon>
        <taxon>Chitinophagales</taxon>
        <taxon>Chitinophagaceae</taxon>
        <taxon>Chitinophaga</taxon>
    </lineage>
</organism>
<dbReference type="Proteomes" id="UP000659124">
    <property type="component" value="Unassembled WGS sequence"/>
</dbReference>